<dbReference type="RefSeq" id="WP_104230861.1">
    <property type="nucleotide sequence ID" value="NZ_PSNW01000007.1"/>
</dbReference>
<dbReference type="Pfam" id="PF04982">
    <property type="entry name" value="TM_HPP"/>
    <property type="match status" value="1"/>
</dbReference>
<keyword evidence="1 2" id="KW-0129">CBS domain</keyword>
<feature type="domain" description="CBS" evidence="4">
    <location>
        <begin position="247"/>
        <end position="307"/>
    </location>
</feature>
<evidence type="ECO:0000313" key="5">
    <source>
        <dbReference type="EMBL" id="PPE73265.1"/>
    </source>
</evidence>
<evidence type="ECO:0000313" key="6">
    <source>
        <dbReference type="Proteomes" id="UP000238220"/>
    </source>
</evidence>
<reference evidence="5 6" key="1">
    <citation type="submission" date="2018-02" db="EMBL/GenBank/DDBJ databases">
        <title>Genome sequencing of Solimonas sp. HR-BB.</title>
        <authorList>
            <person name="Lee Y."/>
            <person name="Jeon C.O."/>
        </authorList>
    </citation>
    <scope>NUCLEOTIDE SEQUENCE [LARGE SCALE GENOMIC DNA]</scope>
    <source>
        <strain evidence="5 6">HR-BB</strain>
    </source>
</reference>
<dbReference type="EMBL" id="PSNW01000007">
    <property type="protein sequence ID" value="PPE73265.1"/>
    <property type="molecule type" value="Genomic_DNA"/>
</dbReference>
<keyword evidence="6" id="KW-1185">Reference proteome</keyword>
<evidence type="ECO:0000256" key="3">
    <source>
        <dbReference type="SAM" id="Phobius"/>
    </source>
</evidence>
<feature type="domain" description="CBS" evidence="4">
    <location>
        <begin position="331"/>
        <end position="388"/>
    </location>
</feature>
<dbReference type="Pfam" id="PF00571">
    <property type="entry name" value="CBS"/>
    <property type="match status" value="2"/>
</dbReference>
<dbReference type="SUPFAM" id="SSF54631">
    <property type="entry name" value="CBS-domain pair"/>
    <property type="match status" value="1"/>
</dbReference>
<feature type="transmembrane region" description="Helical" evidence="3">
    <location>
        <begin position="143"/>
        <end position="166"/>
    </location>
</feature>
<protein>
    <recommendedName>
        <fullName evidence="4">CBS domain-containing protein</fullName>
    </recommendedName>
</protein>
<dbReference type="PANTHER" id="PTHR43080:SF29">
    <property type="entry name" value="OS02G0818000 PROTEIN"/>
    <property type="match status" value="1"/>
</dbReference>
<dbReference type="PROSITE" id="PS51371">
    <property type="entry name" value="CBS"/>
    <property type="match status" value="2"/>
</dbReference>
<evidence type="ECO:0000256" key="2">
    <source>
        <dbReference type="PROSITE-ProRule" id="PRU00703"/>
    </source>
</evidence>
<dbReference type="InterPro" id="IPR000644">
    <property type="entry name" value="CBS_dom"/>
</dbReference>
<proteinExistence type="predicted"/>
<dbReference type="SMART" id="SM00116">
    <property type="entry name" value="CBS"/>
    <property type="match status" value="2"/>
</dbReference>
<accession>A0A2S5TE53</accession>
<keyword evidence="3" id="KW-1133">Transmembrane helix</keyword>
<evidence type="ECO:0000256" key="1">
    <source>
        <dbReference type="ARBA" id="ARBA00023122"/>
    </source>
</evidence>
<dbReference type="Proteomes" id="UP000238220">
    <property type="component" value="Unassembled WGS sequence"/>
</dbReference>
<feature type="transmembrane region" description="Helical" evidence="3">
    <location>
        <begin position="104"/>
        <end position="122"/>
    </location>
</feature>
<organism evidence="5 6">
    <name type="scientific">Solimonas fluminis</name>
    <dbReference type="NCBI Taxonomy" id="2086571"/>
    <lineage>
        <taxon>Bacteria</taxon>
        <taxon>Pseudomonadati</taxon>
        <taxon>Pseudomonadota</taxon>
        <taxon>Gammaproteobacteria</taxon>
        <taxon>Nevskiales</taxon>
        <taxon>Nevskiaceae</taxon>
        <taxon>Solimonas</taxon>
    </lineage>
</organism>
<dbReference type="PANTHER" id="PTHR43080">
    <property type="entry name" value="CBS DOMAIN-CONTAINING PROTEIN CBSX3, MITOCHONDRIAL"/>
    <property type="match status" value="1"/>
</dbReference>
<gene>
    <name evidence="5" type="ORF">C3942_13395</name>
</gene>
<comment type="caution">
    <text evidence="5">The sequence shown here is derived from an EMBL/GenBank/DDBJ whole genome shotgun (WGS) entry which is preliminary data.</text>
</comment>
<feature type="transmembrane region" description="Helical" evidence="3">
    <location>
        <begin position="29"/>
        <end position="46"/>
    </location>
</feature>
<dbReference type="InterPro" id="IPR058581">
    <property type="entry name" value="TM_HPP"/>
</dbReference>
<dbReference type="Gene3D" id="3.10.580.10">
    <property type="entry name" value="CBS-domain"/>
    <property type="match status" value="1"/>
</dbReference>
<dbReference type="CDD" id="cd04600">
    <property type="entry name" value="CBS_pair_HPP_assoc"/>
    <property type="match status" value="1"/>
</dbReference>
<sequence length="391" mass="41594">MENLLPGWLRSLLPSAATVSQAERLRSGAGALLGVLIAGLGSAAVLGATPGVAWLIAPMGASAVLLFALPASPLAQPWALLGGNLIAGLIGVSCARYVPDPVLAAAAAIFLAIGAMFALHCLHPPSGAVALTAVLGGSQVQELGYGFVLAPVMLNSLLLVAAAVTYNRAVGRRYPHAQQPPVPHPHHTADELPTARLGFTGADLQAVLKAHDQVLDISADDLEDLFLRTERHAHRRRFGETRCADIMARDIVTVEFGSKLAEAWSLMREHAVQALPVIDRGRHVIGIVTRSDFLRHVDPLELRGLGSRLRAFLTYTAHTHTDKQEVVGQIMTARVQSVREDTPIVELVPLMSDAGLHHVPVVNAERKLVGMITQTDFVAALYETGLAELQG</sequence>
<feature type="transmembrane region" description="Helical" evidence="3">
    <location>
        <begin position="78"/>
        <end position="98"/>
    </location>
</feature>
<dbReference type="OrthoDB" id="9811720at2"/>
<keyword evidence="3" id="KW-0812">Transmembrane</keyword>
<evidence type="ECO:0000259" key="4">
    <source>
        <dbReference type="PROSITE" id="PS51371"/>
    </source>
</evidence>
<dbReference type="AlphaFoldDB" id="A0A2S5TE53"/>
<dbReference type="InterPro" id="IPR051257">
    <property type="entry name" value="Diverse_CBS-Domain"/>
</dbReference>
<name>A0A2S5TE53_9GAMM</name>
<keyword evidence="3" id="KW-0472">Membrane</keyword>
<dbReference type="InterPro" id="IPR046342">
    <property type="entry name" value="CBS_dom_sf"/>
</dbReference>